<keyword evidence="3" id="KW-1185">Reference proteome</keyword>
<comment type="caution">
    <text evidence="2">The sequence shown here is derived from an EMBL/GenBank/DDBJ whole genome shotgun (WGS) entry which is preliminary data.</text>
</comment>
<evidence type="ECO:0008006" key="4">
    <source>
        <dbReference type="Google" id="ProtNLM"/>
    </source>
</evidence>
<feature type="signal peptide" evidence="1">
    <location>
        <begin position="1"/>
        <end position="20"/>
    </location>
</feature>
<accession>A0A4S3JJS1</accession>
<evidence type="ECO:0000313" key="3">
    <source>
        <dbReference type="Proteomes" id="UP000308092"/>
    </source>
</evidence>
<keyword evidence="1" id="KW-0732">Signal</keyword>
<dbReference type="STRING" id="1220188.A0A4S3JJS1"/>
<sequence>MKFTSGFGIALSVLAAISQAKRLDKPALTPDLGYLLQGSVDNLHPTHSTWDKWGDGWIPEDCKSMAQNPNLNLNLNPSDFEVYNVHYDDVRHVMTVPGNDYAFNLNGNIVFSGRTSTNMDVAIHETGHSLDLLKAYGEVLSSSQTWIDNYNQDSNVPDNYAQSSQIEVKEPC</sequence>
<proteinExistence type="predicted"/>
<evidence type="ECO:0000313" key="2">
    <source>
        <dbReference type="EMBL" id="THC94808.1"/>
    </source>
</evidence>
<dbReference type="EMBL" id="SOSA01000188">
    <property type="protein sequence ID" value="THC94808.1"/>
    <property type="molecule type" value="Genomic_DNA"/>
</dbReference>
<gene>
    <name evidence="2" type="ORF">EYZ11_005715</name>
</gene>
<reference evidence="2 3" key="1">
    <citation type="submission" date="2019-03" db="EMBL/GenBank/DDBJ databases">
        <title>The genome sequence of a newly discovered highly antifungal drug resistant Aspergillus species, Aspergillus tanneri NIH 1004.</title>
        <authorList>
            <person name="Mounaud S."/>
            <person name="Singh I."/>
            <person name="Joardar V."/>
            <person name="Pakala S."/>
            <person name="Pakala S."/>
            <person name="Venepally P."/>
            <person name="Hoover J."/>
            <person name="Nierman W."/>
            <person name="Chung J."/>
            <person name="Losada L."/>
        </authorList>
    </citation>
    <scope>NUCLEOTIDE SEQUENCE [LARGE SCALE GENOMIC DNA]</scope>
    <source>
        <strain evidence="2 3">NIH1004</strain>
    </source>
</reference>
<name>A0A4S3JJS1_9EURO</name>
<protein>
    <recommendedName>
        <fullName evidence="4">Peptidase M10 metallopeptidase domain-containing protein</fullName>
    </recommendedName>
</protein>
<feature type="chain" id="PRO_5020559853" description="Peptidase M10 metallopeptidase domain-containing protein" evidence="1">
    <location>
        <begin position="21"/>
        <end position="172"/>
    </location>
</feature>
<dbReference type="Proteomes" id="UP000308092">
    <property type="component" value="Unassembled WGS sequence"/>
</dbReference>
<dbReference type="SUPFAM" id="SSF55486">
    <property type="entry name" value="Metalloproteases ('zincins'), catalytic domain"/>
    <property type="match status" value="1"/>
</dbReference>
<dbReference type="VEuPathDB" id="FungiDB:EYZ11_005715"/>
<evidence type="ECO:0000256" key="1">
    <source>
        <dbReference type="SAM" id="SignalP"/>
    </source>
</evidence>
<dbReference type="AlphaFoldDB" id="A0A4S3JJS1"/>
<organism evidence="2 3">
    <name type="scientific">Aspergillus tanneri</name>
    <dbReference type="NCBI Taxonomy" id="1220188"/>
    <lineage>
        <taxon>Eukaryota</taxon>
        <taxon>Fungi</taxon>
        <taxon>Dikarya</taxon>
        <taxon>Ascomycota</taxon>
        <taxon>Pezizomycotina</taxon>
        <taxon>Eurotiomycetes</taxon>
        <taxon>Eurotiomycetidae</taxon>
        <taxon>Eurotiales</taxon>
        <taxon>Aspergillaceae</taxon>
        <taxon>Aspergillus</taxon>
        <taxon>Aspergillus subgen. Circumdati</taxon>
    </lineage>
</organism>